<reference evidence="4" key="1">
    <citation type="submission" date="2010-07" db="EMBL/GenBank/DDBJ databases">
        <title>The genome sequence of Gaeumannomyces graminis var. tritici strain R3-111a-1.</title>
        <authorList>
            <consortium name="The Broad Institute Genome Sequencing Platform"/>
            <person name="Ma L.-J."/>
            <person name="Dead R."/>
            <person name="Young S."/>
            <person name="Zeng Q."/>
            <person name="Koehrsen M."/>
            <person name="Alvarado L."/>
            <person name="Berlin A."/>
            <person name="Chapman S.B."/>
            <person name="Chen Z."/>
            <person name="Freedman E."/>
            <person name="Gellesch M."/>
            <person name="Goldberg J."/>
            <person name="Griggs A."/>
            <person name="Gujja S."/>
            <person name="Heilman E.R."/>
            <person name="Heiman D."/>
            <person name="Hepburn T."/>
            <person name="Howarth C."/>
            <person name="Jen D."/>
            <person name="Larson L."/>
            <person name="Mehta T."/>
            <person name="Neiman D."/>
            <person name="Pearson M."/>
            <person name="Roberts A."/>
            <person name="Saif S."/>
            <person name="Shea T."/>
            <person name="Shenoy N."/>
            <person name="Sisk P."/>
            <person name="Stolte C."/>
            <person name="Sykes S."/>
            <person name="Walk T."/>
            <person name="White J."/>
            <person name="Yandava C."/>
            <person name="Haas B."/>
            <person name="Nusbaum C."/>
            <person name="Birren B."/>
        </authorList>
    </citation>
    <scope>NUCLEOTIDE SEQUENCE [LARGE SCALE GENOMIC DNA]</scope>
    <source>
        <strain evidence="4">R3-111a-1</strain>
    </source>
</reference>
<evidence type="ECO:0000313" key="4">
    <source>
        <dbReference type="Proteomes" id="UP000006039"/>
    </source>
</evidence>
<dbReference type="PROSITE" id="PS51257">
    <property type="entry name" value="PROKAR_LIPOPROTEIN"/>
    <property type="match status" value="1"/>
</dbReference>
<dbReference type="HOGENOM" id="CLU_1023249_0_0_1"/>
<dbReference type="EMBL" id="GL385397">
    <property type="protein sequence ID" value="EJT76106.1"/>
    <property type="molecule type" value="Genomic_DNA"/>
</dbReference>
<reference evidence="3" key="4">
    <citation type="journal article" date="2015" name="G3 (Bethesda)">
        <title>Genome sequences of three phytopathogenic species of the Magnaporthaceae family of fungi.</title>
        <authorList>
            <person name="Okagaki L.H."/>
            <person name="Nunes C.C."/>
            <person name="Sailsbery J."/>
            <person name="Clay B."/>
            <person name="Brown D."/>
            <person name="John T."/>
            <person name="Oh Y."/>
            <person name="Young N."/>
            <person name="Fitzgerald M."/>
            <person name="Haas B.J."/>
            <person name="Zeng Q."/>
            <person name="Young S."/>
            <person name="Adiconis X."/>
            <person name="Fan L."/>
            <person name="Levin J.Z."/>
            <person name="Mitchell T.K."/>
            <person name="Okubara P.A."/>
            <person name="Farman M.L."/>
            <person name="Kohn L.M."/>
            <person name="Birren B."/>
            <person name="Ma L.-J."/>
            <person name="Dean R.A."/>
        </authorList>
    </citation>
    <scope>NUCLEOTIDE SEQUENCE</scope>
    <source>
        <strain evidence="3">R3-111a-1</strain>
    </source>
</reference>
<dbReference type="GeneID" id="20346488"/>
<keyword evidence="4" id="KW-1185">Reference proteome</keyword>
<keyword evidence="1" id="KW-0732">Signal</keyword>
<dbReference type="VEuPathDB" id="FungiDB:GGTG_06030"/>
<dbReference type="Proteomes" id="UP000006039">
    <property type="component" value="Unassembled WGS sequence"/>
</dbReference>
<evidence type="ECO:0000256" key="1">
    <source>
        <dbReference type="SAM" id="SignalP"/>
    </source>
</evidence>
<name>J3NXM4_GAET3</name>
<organism evidence="2">
    <name type="scientific">Gaeumannomyces tritici (strain R3-111a-1)</name>
    <name type="common">Wheat and barley take-all root rot fungus</name>
    <name type="synonym">Gaeumannomyces graminis var. tritici</name>
    <dbReference type="NCBI Taxonomy" id="644352"/>
    <lineage>
        <taxon>Eukaryota</taxon>
        <taxon>Fungi</taxon>
        <taxon>Dikarya</taxon>
        <taxon>Ascomycota</taxon>
        <taxon>Pezizomycotina</taxon>
        <taxon>Sordariomycetes</taxon>
        <taxon>Sordariomycetidae</taxon>
        <taxon>Magnaporthales</taxon>
        <taxon>Magnaporthaceae</taxon>
        <taxon>Gaeumannomyces</taxon>
    </lineage>
</organism>
<evidence type="ECO:0000313" key="2">
    <source>
        <dbReference type="EMBL" id="EJT76106.1"/>
    </source>
</evidence>
<gene>
    <name evidence="3" type="primary">20346488</name>
    <name evidence="2" type="ORF">GGTG_06030</name>
</gene>
<dbReference type="RefSeq" id="XP_009222106.1">
    <property type="nucleotide sequence ID" value="XM_009223842.1"/>
</dbReference>
<proteinExistence type="predicted"/>
<feature type="chain" id="PRO_5015094529" evidence="1">
    <location>
        <begin position="35"/>
        <end position="272"/>
    </location>
</feature>
<reference evidence="2" key="2">
    <citation type="submission" date="2010-07" db="EMBL/GenBank/DDBJ databases">
        <authorList>
            <consortium name="The Broad Institute Genome Sequencing Platform"/>
            <consortium name="Broad Institute Genome Sequencing Center for Infectious Disease"/>
            <person name="Ma L.-J."/>
            <person name="Dead R."/>
            <person name="Young S."/>
            <person name="Zeng Q."/>
            <person name="Koehrsen M."/>
            <person name="Alvarado L."/>
            <person name="Berlin A."/>
            <person name="Chapman S.B."/>
            <person name="Chen Z."/>
            <person name="Freedman E."/>
            <person name="Gellesch M."/>
            <person name="Goldberg J."/>
            <person name="Griggs A."/>
            <person name="Gujja S."/>
            <person name="Heilman E.R."/>
            <person name="Heiman D."/>
            <person name="Hepburn T."/>
            <person name="Howarth C."/>
            <person name="Jen D."/>
            <person name="Larson L."/>
            <person name="Mehta T."/>
            <person name="Neiman D."/>
            <person name="Pearson M."/>
            <person name="Roberts A."/>
            <person name="Saif S."/>
            <person name="Shea T."/>
            <person name="Shenoy N."/>
            <person name="Sisk P."/>
            <person name="Stolte C."/>
            <person name="Sykes S."/>
            <person name="Walk T."/>
            <person name="White J."/>
            <person name="Yandava C."/>
            <person name="Haas B."/>
            <person name="Nusbaum C."/>
            <person name="Birren B."/>
        </authorList>
    </citation>
    <scope>NUCLEOTIDE SEQUENCE</scope>
    <source>
        <strain evidence="2">R3-111a-1</strain>
    </source>
</reference>
<sequence>MPSWASRCRAGPSGSVAAAVVFALLACAPAAVSAMPGLAKPTAAAAREAPAPAPAAPYPTTKTRIQTGTSTSATTMYPWNDGPSEITLIDASTVTTYEPGPVTAFPATVLETEVHTRRLTSVVARRGAARSTGSSVRVYTLTRAWLVHRPDPAVDLPAAAALPCGRCQGRNKEMEGKEDDDDPRCRARGLRTACQRQCDVRAADDGNLWCYRLERHEYVFPELRMGRACWGDGGGNEFMQLNEPCAAGDYRVGCVPCRGEAVNWNGANWIDP</sequence>
<feature type="signal peptide" evidence="1">
    <location>
        <begin position="1"/>
        <end position="34"/>
    </location>
</feature>
<dbReference type="eggNOG" id="ENOG502TA0P">
    <property type="taxonomic scope" value="Eukaryota"/>
</dbReference>
<dbReference type="AlphaFoldDB" id="J3NXM4"/>
<dbReference type="OrthoDB" id="5241936at2759"/>
<accession>J3NXM4</accession>
<reference evidence="3" key="5">
    <citation type="submission" date="2018-04" db="UniProtKB">
        <authorList>
            <consortium name="EnsemblFungi"/>
        </authorList>
    </citation>
    <scope>IDENTIFICATION</scope>
    <source>
        <strain evidence="3">R3-111a-1</strain>
    </source>
</reference>
<dbReference type="EnsemblFungi" id="EJT76106">
    <property type="protein sequence ID" value="EJT76106"/>
    <property type="gene ID" value="GGTG_06030"/>
</dbReference>
<reference evidence="2" key="3">
    <citation type="submission" date="2010-09" db="EMBL/GenBank/DDBJ databases">
        <title>Annotation of Gaeumannomyces graminis var. tritici R3-111a-1.</title>
        <authorList>
            <consortium name="The Broad Institute Genome Sequencing Platform"/>
            <person name="Ma L.-J."/>
            <person name="Dead R."/>
            <person name="Young S.K."/>
            <person name="Zeng Q."/>
            <person name="Gargeya S."/>
            <person name="Fitzgerald M."/>
            <person name="Haas B."/>
            <person name="Abouelleil A."/>
            <person name="Alvarado L."/>
            <person name="Arachchi H.M."/>
            <person name="Berlin A."/>
            <person name="Brown A."/>
            <person name="Chapman S.B."/>
            <person name="Chen Z."/>
            <person name="Dunbar C."/>
            <person name="Freedman E."/>
            <person name="Gearin G."/>
            <person name="Gellesch M."/>
            <person name="Goldberg J."/>
            <person name="Griggs A."/>
            <person name="Gujja S."/>
            <person name="Heiman D."/>
            <person name="Howarth C."/>
            <person name="Larson L."/>
            <person name="Lui A."/>
            <person name="MacDonald P.J.P."/>
            <person name="Mehta T."/>
            <person name="Montmayeur A."/>
            <person name="Murphy C."/>
            <person name="Neiman D."/>
            <person name="Pearson M."/>
            <person name="Priest M."/>
            <person name="Roberts A."/>
            <person name="Saif S."/>
            <person name="Shea T."/>
            <person name="Shenoy N."/>
            <person name="Sisk P."/>
            <person name="Stolte C."/>
            <person name="Sykes S."/>
            <person name="Yandava C."/>
            <person name="Wortman J."/>
            <person name="Nusbaum C."/>
            <person name="Birren B."/>
        </authorList>
    </citation>
    <scope>NUCLEOTIDE SEQUENCE</scope>
    <source>
        <strain evidence="2">R3-111a-1</strain>
    </source>
</reference>
<protein>
    <submittedName>
        <fullName evidence="2 3">Uncharacterized protein</fullName>
    </submittedName>
</protein>
<evidence type="ECO:0000313" key="3">
    <source>
        <dbReference type="EnsemblFungi" id="EJT76106"/>
    </source>
</evidence>